<sequence length="181" mass="20827">DMFRYMVIPSQLGTCSEFPNILPPESVPVHRVAEYFDTDVIRKYLFPEERIIVNWVPYRLLPSNIALLDEKNTVCVSDVKVSDRIVSGLLSIGTFYTVRQPRYAYTLDIYGTNGNRVRYHLLFHLGFIANKLKDLACLSIVVDKQLDKQTLFDIIAEFGLIKWIASDGPTKTLQYFLESNL</sequence>
<dbReference type="Proteomes" id="UP001195483">
    <property type="component" value="Unassembled WGS sequence"/>
</dbReference>
<comment type="caution">
    <text evidence="2">The sequence shown here is derived from an EMBL/GenBank/DDBJ whole genome shotgun (WGS) entry which is preliminary data.</text>
</comment>
<evidence type="ECO:0000313" key="2">
    <source>
        <dbReference type="EMBL" id="KAK3595357.1"/>
    </source>
</evidence>
<reference evidence="2" key="1">
    <citation type="journal article" date="2021" name="Genome Biol. Evol.">
        <title>A High-Quality Reference Genome for a Parasitic Bivalve with Doubly Uniparental Inheritance (Bivalvia: Unionida).</title>
        <authorList>
            <person name="Smith C.H."/>
        </authorList>
    </citation>
    <scope>NUCLEOTIDE SEQUENCE</scope>
    <source>
        <strain evidence="2">CHS0354</strain>
    </source>
</reference>
<dbReference type="PANTHER" id="PTHR47403:SF6">
    <property type="entry name" value="N-ACETYLTRANSFERASE DOMAIN-CONTAINING PROTEIN"/>
    <property type="match status" value="1"/>
</dbReference>
<reference evidence="2" key="3">
    <citation type="submission" date="2023-05" db="EMBL/GenBank/DDBJ databases">
        <authorList>
            <person name="Smith C.H."/>
        </authorList>
    </citation>
    <scope>NUCLEOTIDE SEQUENCE</scope>
    <source>
        <strain evidence="2">CHS0354</strain>
        <tissue evidence="2">Mantle</tissue>
    </source>
</reference>
<feature type="domain" description="Histidine N-acetyltransferase C-terminal" evidence="1">
    <location>
        <begin position="32"/>
        <end position="141"/>
    </location>
</feature>
<dbReference type="InterPro" id="IPR056483">
    <property type="entry name" value="Hisat_C"/>
</dbReference>
<accession>A0AAE0SNJ8</accession>
<dbReference type="Pfam" id="PF24066">
    <property type="entry name" value="Hisat_C"/>
    <property type="match status" value="1"/>
</dbReference>
<dbReference type="AlphaFoldDB" id="A0AAE0SNJ8"/>
<organism evidence="2 3">
    <name type="scientific">Potamilus streckersoni</name>
    <dbReference type="NCBI Taxonomy" id="2493646"/>
    <lineage>
        <taxon>Eukaryota</taxon>
        <taxon>Metazoa</taxon>
        <taxon>Spiralia</taxon>
        <taxon>Lophotrochozoa</taxon>
        <taxon>Mollusca</taxon>
        <taxon>Bivalvia</taxon>
        <taxon>Autobranchia</taxon>
        <taxon>Heteroconchia</taxon>
        <taxon>Palaeoheterodonta</taxon>
        <taxon>Unionida</taxon>
        <taxon>Unionoidea</taxon>
        <taxon>Unionidae</taxon>
        <taxon>Ambleminae</taxon>
        <taxon>Lampsilini</taxon>
        <taxon>Potamilus</taxon>
    </lineage>
</organism>
<gene>
    <name evidence="2" type="ORF">CHS0354_008780</name>
</gene>
<protein>
    <recommendedName>
        <fullName evidence="1">Histidine N-acetyltransferase C-terminal domain-containing protein</fullName>
    </recommendedName>
</protein>
<feature type="non-terminal residue" evidence="2">
    <location>
        <position position="1"/>
    </location>
</feature>
<evidence type="ECO:0000259" key="1">
    <source>
        <dbReference type="Pfam" id="PF24066"/>
    </source>
</evidence>
<keyword evidence="3" id="KW-1185">Reference proteome</keyword>
<evidence type="ECO:0000313" key="3">
    <source>
        <dbReference type="Proteomes" id="UP001195483"/>
    </source>
</evidence>
<reference evidence="2" key="2">
    <citation type="journal article" date="2021" name="Genome Biol. Evol.">
        <title>Developing a high-quality reference genome for a parasitic bivalve with doubly uniparental inheritance (Bivalvia: Unionida).</title>
        <authorList>
            <person name="Smith C.H."/>
        </authorList>
    </citation>
    <scope>NUCLEOTIDE SEQUENCE</scope>
    <source>
        <strain evidence="2">CHS0354</strain>
        <tissue evidence="2">Mantle</tissue>
    </source>
</reference>
<dbReference type="PANTHER" id="PTHR47403">
    <property type="entry name" value="LOC100145250 PROTEIN"/>
    <property type="match status" value="1"/>
</dbReference>
<name>A0AAE0SNJ8_9BIVA</name>
<proteinExistence type="predicted"/>
<dbReference type="EMBL" id="JAEAOA010000576">
    <property type="protein sequence ID" value="KAK3595357.1"/>
    <property type="molecule type" value="Genomic_DNA"/>
</dbReference>